<dbReference type="InterPro" id="IPR012132">
    <property type="entry name" value="GMC_OxRdtase"/>
</dbReference>
<dbReference type="AlphaFoldDB" id="A0A367KJU9"/>
<gene>
    <name evidence="7" type="ORF">CU098_011615</name>
</gene>
<dbReference type="PIRSF" id="PIRSF000137">
    <property type="entry name" value="Alcohol_oxidase"/>
    <property type="match status" value="1"/>
</dbReference>
<proteinExistence type="inferred from homology"/>
<feature type="binding site" evidence="5">
    <location>
        <position position="229"/>
    </location>
    <ligand>
        <name>FAD</name>
        <dbReference type="ChEBI" id="CHEBI:57692"/>
    </ligand>
</feature>
<dbReference type="PANTHER" id="PTHR11552">
    <property type="entry name" value="GLUCOSE-METHANOL-CHOLINE GMC OXIDOREDUCTASE"/>
    <property type="match status" value="1"/>
</dbReference>
<keyword evidence="4 5" id="KW-0274">FAD</keyword>
<keyword evidence="3" id="KW-0285">Flavoprotein</keyword>
<dbReference type="SUPFAM" id="SSF51905">
    <property type="entry name" value="FAD/NAD(P)-binding domain"/>
    <property type="match status" value="1"/>
</dbReference>
<name>A0A367KJU9_RHIST</name>
<accession>A0A367KJU9</accession>
<sequence>MPFAKPDKVNGHTFDFVIIGGGTAGCVLANRLSFNDKYKVLVLEAGTLTPEDLLESSVPLLNSRLKNTKVDWKHQSIRQSSADERSISIPSGKMLGGCSSFNACLFHRCTPSDYDAWNIKGWTYDELRPYFCKVESFHDKEIDKNIHGTMGLVHATQKSSGLLGNYFKKACKNMGLPEYYDVTDVPCQIGVTHVQASIYQGERNSTGVCYLPKPIQDRHNLTLAMGCHVQRILFDGKRAQKVEFKDQEGTLLTVDVRREIVLSAGALLSPFLLLKSGIGPKDELSQHGIHTVVDLPGVGQNLQNHWRVPLVHETVDPGMSMHHDLFVNTDETLKQALDQKTGAFTRVWPDAVAYLKIPDTPDNSSHVNNTPQMELFAGGLALCKEVASLKQVQSATLLMVYLAPFSRGSITLSKDQEVHIDLGLLQDERDMECLEKGLRLSFAIANDPIYKDNCIKRWILPSEDFNNADIKQYIKEQVETIHHYAGTCKMGPKDEPSTVVDDHLKVHGLQNVRVVDASFFPIVPAGQICFPVIACAEKASDIILKDNEVCL</sequence>
<evidence type="ECO:0000256" key="5">
    <source>
        <dbReference type="PIRSR" id="PIRSR000137-2"/>
    </source>
</evidence>
<comment type="similarity">
    <text evidence="2">Belongs to the GMC oxidoreductase family.</text>
</comment>
<feature type="domain" description="Glucose-methanol-choline oxidoreductase N-terminal" evidence="6">
    <location>
        <begin position="265"/>
        <end position="279"/>
    </location>
</feature>
<dbReference type="PANTHER" id="PTHR11552:SF147">
    <property type="entry name" value="CHOLINE DEHYDROGENASE, MITOCHONDRIAL"/>
    <property type="match status" value="1"/>
</dbReference>
<dbReference type="Pfam" id="PF05199">
    <property type="entry name" value="GMC_oxred_C"/>
    <property type="match status" value="1"/>
</dbReference>
<dbReference type="GO" id="GO:0016614">
    <property type="term" value="F:oxidoreductase activity, acting on CH-OH group of donors"/>
    <property type="evidence" value="ECO:0007669"/>
    <property type="project" value="InterPro"/>
</dbReference>
<dbReference type="PROSITE" id="PS00624">
    <property type="entry name" value="GMC_OXRED_2"/>
    <property type="match status" value="1"/>
</dbReference>
<protein>
    <recommendedName>
        <fullName evidence="6">Glucose-methanol-choline oxidoreductase N-terminal domain-containing protein</fullName>
    </recommendedName>
</protein>
<dbReference type="EMBL" id="PJQM01001368">
    <property type="protein sequence ID" value="RCI02503.1"/>
    <property type="molecule type" value="Genomic_DNA"/>
</dbReference>
<dbReference type="InterPro" id="IPR007867">
    <property type="entry name" value="GMC_OxRtase_C"/>
</dbReference>
<evidence type="ECO:0000313" key="7">
    <source>
        <dbReference type="EMBL" id="RCI02503.1"/>
    </source>
</evidence>
<reference evidence="7 8" key="1">
    <citation type="journal article" date="2018" name="G3 (Bethesda)">
        <title>Phylogenetic and Phylogenomic Definition of Rhizopus Species.</title>
        <authorList>
            <person name="Gryganskyi A.P."/>
            <person name="Golan J."/>
            <person name="Dolatabadi S."/>
            <person name="Mondo S."/>
            <person name="Robb S."/>
            <person name="Idnurm A."/>
            <person name="Muszewska A."/>
            <person name="Steczkiewicz K."/>
            <person name="Masonjones S."/>
            <person name="Liao H.L."/>
            <person name="Gajdeczka M.T."/>
            <person name="Anike F."/>
            <person name="Vuek A."/>
            <person name="Anishchenko I.M."/>
            <person name="Voigt K."/>
            <person name="de Hoog G.S."/>
            <person name="Smith M.E."/>
            <person name="Heitman J."/>
            <person name="Vilgalys R."/>
            <person name="Stajich J.E."/>
        </authorList>
    </citation>
    <scope>NUCLEOTIDE SEQUENCE [LARGE SCALE GENOMIC DNA]</scope>
    <source>
        <strain evidence="7 8">LSU 92-RS-03</strain>
    </source>
</reference>
<dbReference type="SUPFAM" id="SSF54373">
    <property type="entry name" value="FAD-linked reductases, C-terminal domain"/>
    <property type="match status" value="1"/>
</dbReference>
<dbReference type="Gene3D" id="3.50.50.60">
    <property type="entry name" value="FAD/NAD(P)-binding domain"/>
    <property type="match status" value="1"/>
</dbReference>
<evidence type="ECO:0000256" key="3">
    <source>
        <dbReference type="ARBA" id="ARBA00022630"/>
    </source>
</evidence>
<dbReference type="Proteomes" id="UP000253551">
    <property type="component" value="Unassembled WGS sequence"/>
</dbReference>
<dbReference type="InterPro" id="IPR000172">
    <property type="entry name" value="GMC_OxRdtase_N"/>
</dbReference>
<dbReference type="InterPro" id="IPR036188">
    <property type="entry name" value="FAD/NAD-bd_sf"/>
</dbReference>
<comment type="cofactor">
    <cofactor evidence="1 5">
        <name>FAD</name>
        <dbReference type="ChEBI" id="CHEBI:57692"/>
    </cofactor>
</comment>
<keyword evidence="8" id="KW-1185">Reference proteome</keyword>
<evidence type="ECO:0000256" key="2">
    <source>
        <dbReference type="ARBA" id="ARBA00010790"/>
    </source>
</evidence>
<dbReference type="Pfam" id="PF00732">
    <property type="entry name" value="GMC_oxred_N"/>
    <property type="match status" value="1"/>
</dbReference>
<evidence type="ECO:0000259" key="6">
    <source>
        <dbReference type="PROSITE" id="PS00624"/>
    </source>
</evidence>
<evidence type="ECO:0000256" key="4">
    <source>
        <dbReference type="ARBA" id="ARBA00022827"/>
    </source>
</evidence>
<dbReference type="OrthoDB" id="269227at2759"/>
<evidence type="ECO:0000313" key="8">
    <source>
        <dbReference type="Proteomes" id="UP000253551"/>
    </source>
</evidence>
<evidence type="ECO:0000256" key="1">
    <source>
        <dbReference type="ARBA" id="ARBA00001974"/>
    </source>
</evidence>
<dbReference type="STRING" id="4846.A0A367KJU9"/>
<organism evidence="7 8">
    <name type="scientific">Rhizopus stolonifer</name>
    <name type="common">Rhizopus nigricans</name>
    <dbReference type="NCBI Taxonomy" id="4846"/>
    <lineage>
        <taxon>Eukaryota</taxon>
        <taxon>Fungi</taxon>
        <taxon>Fungi incertae sedis</taxon>
        <taxon>Mucoromycota</taxon>
        <taxon>Mucoromycotina</taxon>
        <taxon>Mucoromycetes</taxon>
        <taxon>Mucorales</taxon>
        <taxon>Mucorineae</taxon>
        <taxon>Rhizopodaceae</taxon>
        <taxon>Rhizopus</taxon>
    </lineage>
</organism>
<dbReference type="Gene3D" id="3.30.560.10">
    <property type="entry name" value="Glucose Oxidase, domain 3"/>
    <property type="match status" value="1"/>
</dbReference>
<dbReference type="GO" id="GO:0050660">
    <property type="term" value="F:flavin adenine dinucleotide binding"/>
    <property type="evidence" value="ECO:0007669"/>
    <property type="project" value="InterPro"/>
</dbReference>
<dbReference type="PROSITE" id="PS51257">
    <property type="entry name" value="PROKAR_LIPOPROTEIN"/>
    <property type="match status" value="1"/>
</dbReference>
<comment type="caution">
    <text evidence="7">The sequence shown here is derived from an EMBL/GenBank/DDBJ whole genome shotgun (WGS) entry which is preliminary data.</text>
</comment>